<comment type="caution">
    <text evidence="1">The sequence shown here is derived from an EMBL/GenBank/DDBJ whole genome shotgun (WGS) entry which is preliminary data.</text>
</comment>
<name>A0ABW5RPH4_9BACI</name>
<organism evidence="1 2">
    <name type="scientific">Bacillus seohaeanensis</name>
    <dbReference type="NCBI Taxonomy" id="284580"/>
    <lineage>
        <taxon>Bacteria</taxon>
        <taxon>Bacillati</taxon>
        <taxon>Bacillota</taxon>
        <taxon>Bacilli</taxon>
        <taxon>Bacillales</taxon>
        <taxon>Bacillaceae</taxon>
        <taxon>Bacillus</taxon>
    </lineage>
</organism>
<keyword evidence="2" id="KW-1185">Reference proteome</keyword>
<proteinExistence type="predicted"/>
<sequence length="112" mass="12924">MKKIWIKAIILAVLCVSLVVLVAFGRQSSGHKVDRVKITEKYYPQQKDGEPIGIKSKQKLSLNDKEAKKDCAMKFDNGKTFDIECDRYVKYKVGEEVKITYADNELIKIRRK</sequence>
<evidence type="ECO:0000313" key="2">
    <source>
        <dbReference type="Proteomes" id="UP001597506"/>
    </source>
</evidence>
<dbReference type="Proteomes" id="UP001597506">
    <property type="component" value="Unassembled WGS sequence"/>
</dbReference>
<evidence type="ECO:0000313" key="1">
    <source>
        <dbReference type="EMBL" id="MFD2680433.1"/>
    </source>
</evidence>
<gene>
    <name evidence="1" type="ORF">ACFSUL_06660</name>
</gene>
<accession>A0ABW5RPH4</accession>
<protein>
    <submittedName>
        <fullName evidence="1">Uncharacterized protein</fullName>
    </submittedName>
</protein>
<dbReference type="EMBL" id="JBHUMF010000015">
    <property type="protein sequence ID" value="MFD2680433.1"/>
    <property type="molecule type" value="Genomic_DNA"/>
</dbReference>
<reference evidence="2" key="1">
    <citation type="journal article" date="2019" name="Int. J. Syst. Evol. Microbiol.">
        <title>The Global Catalogue of Microorganisms (GCM) 10K type strain sequencing project: providing services to taxonomists for standard genome sequencing and annotation.</title>
        <authorList>
            <consortium name="The Broad Institute Genomics Platform"/>
            <consortium name="The Broad Institute Genome Sequencing Center for Infectious Disease"/>
            <person name="Wu L."/>
            <person name="Ma J."/>
        </authorList>
    </citation>
    <scope>NUCLEOTIDE SEQUENCE [LARGE SCALE GENOMIC DNA]</scope>
    <source>
        <strain evidence="2">KCTC 3913</strain>
    </source>
</reference>
<dbReference type="RefSeq" id="WP_377933828.1">
    <property type="nucleotide sequence ID" value="NZ_JBHUMF010000015.1"/>
</dbReference>